<evidence type="ECO:0000313" key="7">
    <source>
        <dbReference type="EMBL" id="QDU61789.1"/>
    </source>
</evidence>
<dbReference type="EMBL" id="CP036279">
    <property type="protein sequence ID" value="QDU61789.1"/>
    <property type="molecule type" value="Genomic_DNA"/>
</dbReference>
<accession>A0A518B474</accession>
<evidence type="ECO:0000256" key="2">
    <source>
        <dbReference type="ARBA" id="ARBA00022723"/>
    </source>
</evidence>
<comment type="similarity">
    <text evidence="1">Belongs to the sulfatase family.</text>
</comment>
<dbReference type="SUPFAM" id="SSF53649">
    <property type="entry name" value="Alkaline phosphatase-like"/>
    <property type="match status" value="1"/>
</dbReference>
<dbReference type="Gene3D" id="3.40.720.10">
    <property type="entry name" value="Alkaline Phosphatase, subunit A"/>
    <property type="match status" value="1"/>
</dbReference>
<keyword evidence="3 7" id="KW-0378">Hydrolase</keyword>
<dbReference type="PROSITE" id="PS00149">
    <property type="entry name" value="SULFATASE_2"/>
    <property type="match status" value="1"/>
</dbReference>
<feature type="domain" description="Sulfatase N-terminal" evidence="6">
    <location>
        <begin position="23"/>
        <end position="315"/>
    </location>
</feature>
<dbReference type="OrthoDB" id="9762324at2"/>
<feature type="chain" id="PRO_5021888165" evidence="5">
    <location>
        <begin position="21"/>
        <end position="466"/>
    </location>
</feature>
<sequence length="466" mass="52530" precursor="true">MRTIVLALVAIATTTGFALGAEKNVILFVTDDQGCDAGCYGNPVIKTPNMDRLAAEGTLFPYAFATTASCSASRSVILTGLFNHANAQYGHMHSYHHFTTYDKVKSLPVLLGSAGYRTASIGKFHVAPEKIYHFDTYLKGNSRNAVEMAEKSKDFIGAKSDKPFFLYFCTSDPHRGGGTADDLPGKPNRFGNGKDYPGVKEVVYDPKDVIVPPFLPDTLECRAELAQYYQSVSRIDQGLGRLIEILKETGHWDDTLILYISDHGIAFPGGKTTVYEPGLRCPCIVRDPYVKKKDVVCNAMVSWIDITPTILDFANATPTKYKFQGRSFLSILDKENPKGWDDINASHTFHEITMYYPMRVVRDRKHKLIWNIAYPLPYPFASDLWAAPTWQSVWKDGPDAKYGQRSVKDYIQRPEFELYDLEKDPNESKNLADDPAYGSLLDEMKGKLKKFQNKTKDPWVLKWTYE</sequence>
<proteinExistence type="inferred from homology"/>
<keyword evidence="5" id="KW-0732">Signal</keyword>
<dbReference type="InterPro" id="IPR024607">
    <property type="entry name" value="Sulfatase_CS"/>
</dbReference>
<keyword evidence="2" id="KW-0479">Metal-binding</keyword>
<dbReference type="EC" id="3.1.6.1" evidence="7"/>
<dbReference type="CDD" id="cd16027">
    <property type="entry name" value="SGSH"/>
    <property type="match status" value="1"/>
</dbReference>
<dbReference type="GO" id="GO:0004065">
    <property type="term" value="F:arylsulfatase activity"/>
    <property type="evidence" value="ECO:0007669"/>
    <property type="project" value="UniProtKB-EC"/>
</dbReference>
<gene>
    <name evidence="7" type="ORF">Pan216_26540</name>
</gene>
<dbReference type="PANTHER" id="PTHR42693">
    <property type="entry name" value="ARYLSULFATASE FAMILY MEMBER"/>
    <property type="match status" value="1"/>
</dbReference>
<dbReference type="RefSeq" id="WP_145258336.1">
    <property type="nucleotide sequence ID" value="NZ_CP036279.1"/>
</dbReference>
<name>A0A518B474_9BACT</name>
<dbReference type="KEGG" id="knv:Pan216_26540"/>
<dbReference type="Pfam" id="PF00884">
    <property type="entry name" value="Sulfatase"/>
    <property type="match status" value="1"/>
</dbReference>
<evidence type="ECO:0000256" key="5">
    <source>
        <dbReference type="SAM" id="SignalP"/>
    </source>
</evidence>
<reference evidence="7 8" key="1">
    <citation type="submission" date="2019-02" db="EMBL/GenBank/DDBJ databases">
        <title>Deep-cultivation of Planctomycetes and their phenomic and genomic characterization uncovers novel biology.</title>
        <authorList>
            <person name="Wiegand S."/>
            <person name="Jogler M."/>
            <person name="Boedeker C."/>
            <person name="Pinto D."/>
            <person name="Vollmers J."/>
            <person name="Rivas-Marin E."/>
            <person name="Kohn T."/>
            <person name="Peeters S.H."/>
            <person name="Heuer A."/>
            <person name="Rast P."/>
            <person name="Oberbeckmann S."/>
            <person name="Bunk B."/>
            <person name="Jeske O."/>
            <person name="Meyerdierks A."/>
            <person name="Storesund J.E."/>
            <person name="Kallscheuer N."/>
            <person name="Luecker S."/>
            <person name="Lage O.M."/>
            <person name="Pohl T."/>
            <person name="Merkel B.J."/>
            <person name="Hornburger P."/>
            <person name="Mueller R.-W."/>
            <person name="Bruemmer F."/>
            <person name="Labrenz M."/>
            <person name="Spormann A.M."/>
            <person name="Op den Camp H."/>
            <person name="Overmann J."/>
            <person name="Amann R."/>
            <person name="Jetten M.S.M."/>
            <person name="Mascher T."/>
            <person name="Medema M.H."/>
            <person name="Devos D.P."/>
            <person name="Kaster A.-K."/>
            <person name="Ovreas L."/>
            <person name="Rohde M."/>
            <person name="Galperin M.Y."/>
            <person name="Jogler C."/>
        </authorList>
    </citation>
    <scope>NUCLEOTIDE SEQUENCE [LARGE SCALE GENOMIC DNA]</scope>
    <source>
        <strain evidence="7 8">Pan216</strain>
    </source>
</reference>
<protein>
    <submittedName>
        <fullName evidence="7">Arylsulfatase</fullName>
        <ecNumber evidence="7">3.1.6.1</ecNumber>
    </submittedName>
</protein>
<evidence type="ECO:0000256" key="1">
    <source>
        <dbReference type="ARBA" id="ARBA00008779"/>
    </source>
</evidence>
<dbReference type="AlphaFoldDB" id="A0A518B474"/>
<dbReference type="Proteomes" id="UP000317093">
    <property type="component" value="Chromosome"/>
</dbReference>
<evidence type="ECO:0000259" key="6">
    <source>
        <dbReference type="Pfam" id="PF00884"/>
    </source>
</evidence>
<evidence type="ECO:0000256" key="4">
    <source>
        <dbReference type="ARBA" id="ARBA00022837"/>
    </source>
</evidence>
<evidence type="ECO:0000256" key="3">
    <source>
        <dbReference type="ARBA" id="ARBA00022801"/>
    </source>
</evidence>
<dbReference type="InterPro" id="IPR017850">
    <property type="entry name" value="Alkaline_phosphatase_core_sf"/>
</dbReference>
<dbReference type="GO" id="GO:0046872">
    <property type="term" value="F:metal ion binding"/>
    <property type="evidence" value="ECO:0007669"/>
    <property type="project" value="UniProtKB-KW"/>
</dbReference>
<evidence type="ECO:0000313" key="8">
    <source>
        <dbReference type="Proteomes" id="UP000317093"/>
    </source>
</evidence>
<dbReference type="InterPro" id="IPR050738">
    <property type="entry name" value="Sulfatase"/>
</dbReference>
<dbReference type="PANTHER" id="PTHR42693:SF53">
    <property type="entry name" value="ENDO-4-O-SULFATASE"/>
    <property type="match status" value="1"/>
</dbReference>
<keyword evidence="8" id="KW-1185">Reference proteome</keyword>
<keyword evidence="4" id="KW-0106">Calcium</keyword>
<dbReference type="InterPro" id="IPR000917">
    <property type="entry name" value="Sulfatase_N"/>
</dbReference>
<feature type="signal peptide" evidence="5">
    <location>
        <begin position="1"/>
        <end position="20"/>
    </location>
</feature>
<organism evidence="7 8">
    <name type="scientific">Kolteria novifilia</name>
    <dbReference type="NCBI Taxonomy" id="2527975"/>
    <lineage>
        <taxon>Bacteria</taxon>
        <taxon>Pseudomonadati</taxon>
        <taxon>Planctomycetota</taxon>
        <taxon>Planctomycetia</taxon>
        <taxon>Kolteriales</taxon>
        <taxon>Kolteriaceae</taxon>
        <taxon>Kolteria</taxon>
    </lineage>
</organism>